<evidence type="ECO:0000313" key="2">
    <source>
        <dbReference type="Proteomes" id="UP000252355"/>
    </source>
</evidence>
<dbReference type="EMBL" id="QOQW01000009">
    <property type="protein sequence ID" value="RCK79891.1"/>
    <property type="molecule type" value="Genomic_DNA"/>
</dbReference>
<comment type="caution">
    <text evidence="1">The sequence shown here is derived from an EMBL/GenBank/DDBJ whole genome shotgun (WGS) entry which is preliminary data.</text>
</comment>
<evidence type="ECO:0000313" key="1">
    <source>
        <dbReference type="EMBL" id="RCK79891.1"/>
    </source>
</evidence>
<organism evidence="1 2">
    <name type="scientific">Candidatus Ozemobacter sibiricus</name>
    <dbReference type="NCBI Taxonomy" id="2268124"/>
    <lineage>
        <taxon>Bacteria</taxon>
        <taxon>Candidatus Ozemobacteria</taxon>
        <taxon>Candidatus Ozemobacterales</taxon>
        <taxon>Candidatus Ozemobacteraceae</taxon>
        <taxon>Candidatus Ozemobacter</taxon>
    </lineage>
</organism>
<protein>
    <recommendedName>
        <fullName evidence="3">DUF4276 family protein</fullName>
    </recommendedName>
</protein>
<gene>
    <name evidence="1" type="ORF">OZSIB_3760</name>
</gene>
<dbReference type="Proteomes" id="UP000252355">
    <property type="component" value="Unassembled WGS sequence"/>
</dbReference>
<accession>A0A367ZRC0</accession>
<dbReference type="AlphaFoldDB" id="A0A367ZRC0"/>
<evidence type="ECO:0008006" key="3">
    <source>
        <dbReference type="Google" id="ProtNLM"/>
    </source>
</evidence>
<proteinExistence type="predicted"/>
<reference evidence="1 2" key="1">
    <citation type="submission" date="2018-05" db="EMBL/GenBank/DDBJ databases">
        <title>A metagenomic window into the 2 km-deep terrestrial subsurface aquifer revealed taxonomically and functionally diverse microbial community comprising novel uncultured bacterial lineages.</title>
        <authorList>
            <person name="Kadnikov V.V."/>
            <person name="Mardanov A.V."/>
            <person name="Beletsky A.V."/>
            <person name="Banks D."/>
            <person name="Pimenov N.V."/>
            <person name="Frank Y.A."/>
            <person name="Karnachuk O.V."/>
            <person name="Ravin N.V."/>
        </authorList>
    </citation>
    <scope>NUCLEOTIDE SEQUENCE [LARGE SCALE GENOMIC DNA]</scope>
    <source>
        <strain evidence="1">BY5</strain>
    </source>
</reference>
<sequence length="198" mass="21585">MIHLNLVVEDLLSEAIARRLLSIAEDRMVVATVKIAGGYGEIGKRISAYNRAAKAVPFFILADLDRDKGACAPQLRKAWLPHGTNPLLLFRIAVPQVEAWLLADQEGVATFLGIAPDLVPLAPEALPDPKATLIKLAKHSPKAFLRRALLPAPGSDARLGPGYNIQLSRFAQSTWNLSRARRASVSLDRAIKALDRFP</sequence>
<name>A0A367ZRC0_9BACT</name>